<dbReference type="Proteomes" id="UP000284476">
    <property type="component" value="Unassembled WGS sequence"/>
</dbReference>
<evidence type="ECO:0000259" key="5">
    <source>
        <dbReference type="PROSITE" id="PS51379"/>
    </source>
</evidence>
<dbReference type="AlphaFoldDB" id="A0A443JPN1"/>
<dbReference type="GO" id="GO:0046872">
    <property type="term" value="F:metal ion binding"/>
    <property type="evidence" value="ECO:0007669"/>
    <property type="project" value="UniProtKB-KW"/>
</dbReference>
<reference evidence="6 7" key="2">
    <citation type="submission" date="2019-01" db="EMBL/GenBank/DDBJ databases">
        <authorList>
            <person name="Li Y."/>
        </authorList>
    </citation>
    <scope>NUCLEOTIDE SEQUENCE [LARGE SCALE GENOMIC DNA]</scope>
    <source>
        <strain evidence="6 7">SK2B-1</strain>
    </source>
</reference>
<organism evidence="6 7">
    <name type="scientific">Paenirhodobacter populi</name>
    <dbReference type="NCBI Taxonomy" id="2306993"/>
    <lineage>
        <taxon>Bacteria</taxon>
        <taxon>Pseudomonadati</taxon>
        <taxon>Pseudomonadota</taxon>
        <taxon>Alphaproteobacteria</taxon>
        <taxon>Rhodobacterales</taxon>
        <taxon>Rhodobacter group</taxon>
        <taxon>Paenirhodobacter</taxon>
    </lineage>
</organism>
<reference evidence="6 7" key="1">
    <citation type="submission" date="2019-01" db="EMBL/GenBank/DDBJ databases">
        <title>Sinorhodobacter populi sp. nov. isolated from the symptomatic bark tissue of Populus euramericana canker.</title>
        <authorList>
            <person name="Xu G."/>
        </authorList>
    </citation>
    <scope>NUCLEOTIDE SEQUENCE [LARGE SCALE GENOMIC DNA]</scope>
    <source>
        <strain evidence="6 7">SK2B-1</strain>
    </source>
</reference>
<proteinExistence type="predicted"/>
<dbReference type="InterPro" id="IPR017900">
    <property type="entry name" value="4Fe4S_Fe_S_CS"/>
</dbReference>
<feature type="domain" description="4Fe-4S ferredoxin-type" evidence="5">
    <location>
        <begin position="31"/>
        <end position="61"/>
    </location>
</feature>
<dbReference type="PANTHER" id="PTHR43687:SF4">
    <property type="entry name" value="BLR5484 PROTEIN"/>
    <property type="match status" value="1"/>
</dbReference>
<dbReference type="InterPro" id="IPR050572">
    <property type="entry name" value="Fe-S_Ferredoxin"/>
</dbReference>
<dbReference type="SUPFAM" id="SSF54862">
    <property type="entry name" value="4Fe-4S ferredoxins"/>
    <property type="match status" value="1"/>
</dbReference>
<keyword evidence="2" id="KW-0479">Metal-binding</keyword>
<dbReference type="InterPro" id="IPR017896">
    <property type="entry name" value="4Fe4S_Fe-S-bd"/>
</dbReference>
<sequence length="131" mass="14258">MIEFIAGDLCTACGTCVEVCPTGVFAGAPGTVPRIAHPEACQTCFMCELYCRADAIFVGPDAGGVEGFDPATTRAAGLLGEMRRLHGWDEWAADPRYPNDHWRMETVFERARSVMNRGPAPQTGKEDRYAS</sequence>
<evidence type="ECO:0000256" key="4">
    <source>
        <dbReference type="ARBA" id="ARBA00023014"/>
    </source>
</evidence>
<name>A0A443JPN1_9RHOB</name>
<evidence type="ECO:0000256" key="3">
    <source>
        <dbReference type="ARBA" id="ARBA00023004"/>
    </source>
</evidence>
<feature type="domain" description="4Fe-4S ferredoxin-type" evidence="5">
    <location>
        <begin position="1"/>
        <end position="30"/>
    </location>
</feature>
<keyword evidence="4" id="KW-0411">Iron-sulfur</keyword>
<evidence type="ECO:0000313" key="6">
    <source>
        <dbReference type="EMBL" id="RWR22472.1"/>
    </source>
</evidence>
<keyword evidence="3" id="KW-0408">Iron</keyword>
<comment type="caution">
    <text evidence="6">The sequence shown here is derived from an EMBL/GenBank/DDBJ whole genome shotgun (WGS) entry which is preliminary data.</text>
</comment>
<accession>A0A443JPN1</accession>
<dbReference type="PANTHER" id="PTHR43687">
    <property type="entry name" value="ADENYLYLSULFATE REDUCTASE, BETA SUBUNIT"/>
    <property type="match status" value="1"/>
</dbReference>
<dbReference type="Pfam" id="PF13237">
    <property type="entry name" value="Fer4_10"/>
    <property type="match status" value="1"/>
</dbReference>
<evidence type="ECO:0000256" key="2">
    <source>
        <dbReference type="ARBA" id="ARBA00022723"/>
    </source>
</evidence>
<dbReference type="GO" id="GO:0051539">
    <property type="term" value="F:4 iron, 4 sulfur cluster binding"/>
    <property type="evidence" value="ECO:0007669"/>
    <property type="project" value="UniProtKB-KW"/>
</dbReference>
<keyword evidence="1" id="KW-0004">4Fe-4S</keyword>
<gene>
    <name evidence="6" type="ORF">D2T30_05870</name>
</gene>
<dbReference type="PROSITE" id="PS51379">
    <property type="entry name" value="4FE4S_FER_2"/>
    <property type="match status" value="2"/>
</dbReference>
<dbReference type="Gene3D" id="3.30.70.20">
    <property type="match status" value="1"/>
</dbReference>
<dbReference type="PROSITE" id="PS00198">
    <property type="entry name" value="4FE4S_FER_1"/>
    <property type="match status" value="1"/>
</dbReference>
<evidence type="ECO:0000313" key="7">
    <source>
        <dbReference type="Proteomes" id="UP000284476"/>
    </source>
</evidence>
<dbReference type="EMBL" id="SAUZ01000005">
    <property type="protein sequence ID" value="RWR22472.1"/>
    <property type="molecule type" value="Genomic_DNA"/>
</dbReference>
<evidence type="ECO:0000256" key="1">
    <source>
        <dbReference type="ARBA" id="ARBA00022485"/>
    </source>
</evidence>
<protein>
    <submittedName>
        <fullName evidence="6">Ferredoxin family protein</fullName>
    </submittedName>
</protein>
<dbReference type="RefSeq" id="WP_128208139.1">
    <property type="nucleotide sequence ID" value="NZ_JBHRSO010000039.1"/>
</dbReference>